<proteinExistence type="predicted"/>
<accession>A0ABR9X6J0</accession>
<organism evidence="2 3">
    <name type="scientific">Salipiger mangrovisoli</name>
    <dbReference type="NCBI Taxonomy" id="2865933"/>
    <lineage>
        <taxon>Bacteria</taxon>
        <taxon>Pseudomonadati</taxon>
        <taxon>Pseudomonadota</taxon>
        <taxon>Alphaproteobacteria</taxon>
        <taxon>Rhodobacterales</taxon>
        <taxon>Roseobacteraceae</taxon>
        <taxon>Salipiger</taxon>
    </lineage>
</organism>
<reference evidence="2 3" key="1">
    <citation type="journal article" date="2021" name="Int. J. Syst. Evol. Microbiol.">
        <title>Salipiger mangrovisoli sp. nov., isolated from mangrove soil and the proposal for the reclassification of Paraphaeobacter pallidus as Salipiger pallidus comb. nov.</title>
        <authorList>
            <person name="Du J."/>
            <person name="Liu Y."/>
            <person name="Pei T."/>
            <person name="Deng M.R."/>
            <person name="Zhu H."/>
        </authorList>
    </citation>
    <scope>NUCLEOTIDE SEQUENCE [LARGE SCALE GENOMIC DNA]</scope>
    <source>
        <strain evidence="2 3">6D45A</strain>
    </source>
</reference>
<sequence length="83" mass="9456">MKTITYRTAALRTLRKMPRNEAKRITEKVELYATDPEALSNNVKSLKGREGIRLRVGDWRVILDDQGEVLDVLKIGPRGGVYD</sequence>
<evidence type="ECO:0000313" key="2">
    <source>
        <dbReference type="EMBL" id="MBE9639223.1"/>
    </source>
</evidence>
<dbReference type="RefSeq" id="WP_194136510.1">
    <property type="nucleotide sequence ID" value="NZ_JADFFK010000017.1"/>
</dbReference>
<dbReference type="Gene3D" id="3.30.2310.20">
    <property type="entry name" value="RelE-like"/>
    <property type="match status" value="1"/>
</dbReference>
<evidence type="ECO:0000313" key="3">
    <source>
        <dbReference type="Proteomes" id="UP000607796"/>
    </source>
</evidence>
<evidence type="ECO:0000256" key="1">
    <source>
        <dbReference type="ARBA" id="ARBA00022649"/>
    </source>
</evidence>
<dbReference type="Proteomes" id="UP000607796">
    <property type="component" value="Unassembled WGS sequence"/>
</dbReference>
<comment type="caution">
    <text evidence="2">The sequence shown here is derived from an EMBL/GenBank/DDBJ whole genome shotgun (WGS) entry which is preliminary data.</text>
</comment>
<protein>
    <submittedName>
        <fullName evidence="2">Type II toxin-antitoxin system RelE/ParE family toxin</fullName>
    </submittedName>
</protein>
<dbReference type="InterPro" id="IPR035093">
    <property type="entry name" value="RelE/ParE_toxin_dom_sf"/>
</dbReference>
<keyword evidence="3" id="KW-1185">Reference proteome</keyword>
<dbReference type="Pfam" id="PF05016">
    <property type="entry name" value="ParE_toxin"/>
    <property type="match status" value="1"/>
</dbReference>
<dbReference type="SUPFAM" id="SSF143011">
    <property type="entry name" value="RelE-like"/>
    <property type="match status" value="1"/>
</dbReference>
<dbReference type="InterPro" id="IPR007712">
    <property type="entry name" value="RelE/ParE_toxin"/>
</dbReference>
<name>A0ABR9X6J0_9RHOB</name>
<keyword evidence="1" id="KW-1277">Toxin-antitoxin system</keyword>
<gene>
    <name evidence="2" type="ORF">IQ782_20415</name>
</gene>
<dbReference type="EMBL" id="JADFFK010000017">
    <property type="protein sequence ID" value="MBE9639223.1"/>
    <property type="molecule type" value="Genomic_DNA"/>
</dbReference>